<comment type="subcellular location">
    <subcellularLocation>
        <location evidence="2">Cell surface</location>
    </subcellularLocation>
    <subcellularLocation>
        <location evidence="1">Cytoplasm</location>
        <location evidence="1">Cytoskeleton</location>
        <location evidence="1">Cilium basal body</location>
    </subcellularLocation>
</comment>
<dbReference type="Pfam" id="PF19032">
    <property type="entry name" value="Intu_longin_2"/>
    <property type="match status" value="1"/>
</dbReference>
<protein>
    <recommendedName>
        <fullName evidence="3">Inturned planar cell polarity effector homolog</fullName>
    </recommendedName>
</protein>
<dbReference type="InterPro" id="IPR001478">
    <property type="entry name" value="PDZ"/>
</dbReference>
<evidence type="ECO:0000256" key="3">
    <source>
        <dbReference type="ARBA" id="ARBA00032633"/>
    </source>
</evidence>
<accession>A0A8S2RD42</accession>
<evidence type="ECO:0000259" key="4">
    <source>
        <dbReference type="SMART" id="SM00228"/>
    </source>
</evidence>
<evidence type="ECO:0000256" key="1">
    <source>
        <dbReference type="ARBA" id="ARBA00004120"/>
    </source>
</evidence>
<dbReference type="GO" id="GO:0005737">
    <property type="term" value="C:cytoplasm"/>
    <property type="evidence" value="ECO:0007669"/>
    <property type="project" value="TreeGrafter"/>
</dbReference>
<dbReference type="GO" id="GO:0007399">
    <property type="term" value="P:nervous system development"/>
    <property type="evidence" value="ECO:0007669"/>
    <property type="project" value="TreeGrafter"/>
</dbReference>
<proteinExistence type="predicted"/>
<evidence type="ECO:0000313" key="7">
    <source>
        <dbReference type="Proteomes" id="UP000682733"/>
    </source>
</evidence>
<dbReference type="Proteomes" id="UP000682733">
    <property type="component" value="Unassembled WGS sequence"/>
</dbReference>
<dbReference type="GO" id="GO:0005929">
    <property type="term" value="C:cilium"/>
    <property type="evidence" value="ECO:0007669"/>
    <property type="project" value="TreeGrafter"/>
</dbReference>
<dbReference type="AlphaFoldDB" id="A0A8S2RD42"/>
<organism evidence="6 7">
    <name type="scientific">Didymodactylos carnosus</name>
    <dbReference type="NCBI Taxonomy" id="1234261"/>
    <lineage>
        <taxon>Eukaryota</taxon>
        <taxon>Metazoa</taxon>
        <taxon>Spiralia</taxon>
        <taxon>Gnathifera</taxon>
        <taxon>Rotifera</taxon>
        <taxon>Eurotatoria</taxon>
        <taxon>Bdelloidea</taxon>
        <taxon>Philodinida</taxon>
        <taxon>Philodinidae</taxon>
        <taxon>Didymodactylos</taxon>
    </lineage>
</organism>
<evidence type="ECO:0000313" key="6">
    <source>
        <dbReference type="EMBL" id="CAF4159983.1"/>
    </source>
</evidence>
<dbReference type="SMART" id="SM00228">
    <property type="entry name" value="PDZ"/>
    <property type="match status" value="1"/>
</dbReference>
<dbReference type="PANTHER" id="PTHR21082:SF4">
    <property type="entry name" value="PROTEIN INTURNED"/>
    <property type="match status" value="1"/>
</dbReference>
<dbReference type="GO" id="GO:0001736">
    <property type="term" value="P:establishment of planar polarity"/>
    <property type="evidence" value="ECO:0007669"/>
    <property type="project" value="InterPro"/>
</dbReference>
<dbReference type="Gene3D" id="2.30.42.10">
    <property type="match status" value="1"/>
</dbReference>
<dbReference type="PANTHER" id="PTHR21082">
    <property type="entry name" value="PROTEIN INTURNED"/>
    <property type="match status" value="1"/>
</dbReference>
<evidence type="ECO:0000313" key="5">
    <source>
        <dbReference type="EMBL" id="CAF1349267.1"/>
    </source>
</evidence>
<dbReference type="Proteomes" id="UP000677228">
    <property type="component" value="Unassembled WGS sequence"/>
</dbReference>
<gene>
    <name evidence="5" type="ORF">OVA965_LOCUS30720</name>
    <name evidence="6" type="ORF">TMI583_LOCUS31528</name>
</gene>
<name>A0A8S2RD42_9BILA</name>
<feature type="non-terminal residue" evidence="6">
    <location>
        <position position="1"/>
    </location>
</feature>
<dbReference type="EMBL" id="CAJNOK010022515">
    <property type="protein sequence ID" value="CAF1349267.1"/>
    <property type="molecule type" value="Genomic_DNA"/>
</dbReference>
<dbReference type="EMBL" id="CAJOBA010044151">
    <property type="protein sequence ID" value="CAF4159983.1"/>
    <property type="molecule type" value="Genomic_DNA"/>
</dbReference>
<dbReference type="GO" id="GO:0016192">
    <property type="term" value="P:vesicle-mediated transport"/>
    <property type="evidence" value="ECO:0007669"/>
    <property type="project" value="InterPro"/>
</dbReference>
<evidence type="ECO:0000256" key="2">
    <source>
        <dbReference type="ARBA" id="ARBA00004241"/>
    </source>
</evidence>
<dbReference type="InterPro" id="IPR043988">
    <property type="entry name" value="CCZ1/INTU_longin_2"/>
</dbReference>
<dbReference type="GO" id="GO:0009986">
    <property type="term" value="C:cell surface"/>
    <property type="evidence" value="ECO:0007669"/>
    <property type="project" value="UniProtKB-SubCell"/>
</dbReference>
<feature type="domain" description="PDZ" evidence="4">
    <location>
        <begin position="104"/>
        <end position="181"/>
    </location>
</feature>
<dbReference type="GO" id="GO:0060271">
    <property type="term" value="P:cilium assembly"/>
    <property type="evidence" value="ECO:0007669"/>
    <property type="project" value="InterPro"/>
</dbReference>
<dbReference type="SUPFAM" id="SSF50156">
    <property type="entry name" value="PDZ domain-like"/>
    <property type="match status" value="1"/>
</dbReference>
<comment type="caution">
    <text evidence="6">The sequence shown here is derived from an EMBL/GenBank/DDBJ whole genome shotgun (WGS) entry which is preliminary data.</text>
</comment>
<dbReference type="InterPro" id="IPR036034">
    <property type="entry name" value="PDZ_sf"/>
</dbReference>
<reference evidence="6" key="1">
    <citation type="submission" date="2021-02" db="EMBL/GenBank/DDBJ databases">
        <authorList>
            <person name="Nowell W R."/>
        </authorList>
    </citation>
    <scope>NUCLEOTIDE SEQUENCE</scope>
</reference>
<dbReference type="InterPro" id="IPR039151">
    <property type="entry name" value="INTU"/>
</dbReference>
<sequence length="543" mass="62029">MTSLTTSKNVRDSAALSRTGIYSTLGNLLSDISSIESDNIVNQENFHQDTAQAFASSKSGRVYFETENAVITYENDLSSIEHIHIRCKPASTFDRAIHFNLSEAVLGIYPIYSKIKNPTEEEYVLVRGIDPLRAAGSSRRIKVGDWLVAINGISLTSKNFNRILSKLNVSKTLRLTIRHPINYRSKFSLSEKFNVKPTPTITSTTLEQLTHDAADIDFLHCAMYYGRQKQTTENDEEETKAFELLYQQPTQKDIFLAANGLFPTLIMLTKDMNNNDSNNLRSIFSIESKRRISINYVKCCKTFFQFIILSFIPNVSPILKHCRLSDELYIDQFEGIPKLLTLTDVQLTNVDSILNSLESQELNECSNEINRFRRPSYVYGCVLFFQSLLVTSHLSKTITLDIYRFLIHYCHLKMRELRPRTTELLIYKEIFLTGTHSFLIVFSLAEFTLAVVVQTHDSQSSPDHVLINQIQFILEEIERAQLTSQIRQSFVNNISPWIISYPSNFVKKQLKRTISLPLLSAFTSSTTNVETSDTIRNVPVVTE</sequence>